<accession>A0AAV4BVJ2</accession>
<sequence length="102" mass="11592">MSLYHSQRHFLSIASIWLPLTLQLHPITQATSSQLTIESLSQGFRIQTSLRIAKWSRLQPQALLLISDQQDEMTPQGSSLDCLPALKKKKSLYATGLFLRRN</sequence>
<keyword evidence="1" id="KW-0732">Signal</keyword>
<name>A0AAV4BVJ2_9GAST</name>
<protein>
    <submittedName>
        <fullName evidence="2">Uncharacterized protein</fullName>
    </submittedName>
</protein>
<evidence type="ECO:0000313" key="3">
    <source>
        <dbReference type="Proteomes" id="UP000735302"/>
    </source>
</evidence>
<proteinExistence type="predicted"/>
<evidence type="ECO:0000313" key="2">
    <source>
        <dbReference type="EMBL" id="GFO23238.1"/>
    </source>
</evidence>
<dbReference type="Proteomes" id="UP000735302">
    <property type="component" value="Unassembled WGS sequence"/>
</dbReference>
<comment type="caution">
    <text evidence="2">The sequence shown here is derived from an EMBL/GenBank/DDBJ whole genome shotgun (WGS) entry which is preliminary data.</text>
</comment>
<dbReference type="AlphaFoldDB" id="A0AAV4BVJ2"/>
<gene>
    <name evidence="2" type="ORF">PoB_004974300</name>
</gene>
<keyword evidence="3" id="KW-1185">Reference proteome</keyword>
<evidence type="ECO:0000256" key="1">
    <source>
        <dbReference type="SAM" id="SignalP"/>
    </source>
</evidence>
<organism evidence="2 3">
    <name type="scientific">Plakobranchus ocellatus</name>
    <dbReference type="NCBI Taxonomy" id="259542"/>
    <lineage>
        <taxon>Eukaryota</taxon>
        <taxon>Metazoa</taxon>
        <taxon>Spiralia</taxon>
        <taxon>Lophotrochozoa</taxon>
        <taxon>Mollusca</taxon>
        <taxon>Gastropoda</taxon>
        <taxon>Heterobranchia</taxon>
        <taxon>Euthyneura</taxon>
        <taxon>Panpulmonata</taxon>
        <taxon>Sacoglossa</taxon>
        <taxon>Placobranchoidea</taxon>
        <taxon>Plakobranchidae</taxon>
        <taxon>Plakobranchus</taxon>
    </lineage>
</organism>
<feature type="chain" id="PRO_5043562402" evidence="1">
    <location>
        <begin position="24"/>
        <end position="102"/>
    </location>
</feature>
<reference evidence="2 3" key="1">
    <citation type="journal article" date="2021" name="Elife">
        <title>Chloroplast acquisition without the gene transfer in kleptoplastic sea slugs, Plakobranchus ocellatus.</title>
        <authorList>
            <person name="Maeda T."/>
            <person name="Takahashi S."/>
            <person name="Yoshida T."/>
            <person name="Shimamura S."/>
            <person name="Takaki Y."/>
            <person name="Nagai Y."/>
            <person name="Toyoda A."/>
            <person name="Suzuki Y."/>
            <person name="Arimoto A."/>
            <person name="Ishii H."/>
            <person name="Satoh N."/>
            <person name="Nishiyama T."/>
            <person name="Hasebe M."/>
            <person name="Maruyama T."/>
            <person name="Minagawa J."/>
            <person name="Obokata J."/>
            <person name="Shigenobu S."/>
        </authorList>
    </citation>
    <scope>NUCLEOTIDE SEQUENCE [LARGE SCALE GENOMIC DNA]</scope>
</reference>
<dbReference type="EMBL" id="BLXT01005502">
    <property type="protein sequence ID" value="GFO23238.1"/>
    <property type="molecule type" value="Genomic_DNA"/>
</dbReference>
<feature type="signal peptide" evidence="1">
    <location>
        <begin position="1"/>
        <end position="23"/>
    </location>
</feature>